<name>A0A6C0ICP0_9ZZZZ</name>
<organism evidence="1">
    <name type="scientific">viral metagenome</name>
    <dbReference type="NCBI Taxonomy" id="1070528"/>
    <lineage>
        <taxon>unclassified sequences</taxon>
        <taxon>metagenomes</taxon>
        <taxon>organismal metagenomes</taxon>
    </lineage>
</organism>
<protein>
    <submittedName>
        <fullName evidence="1">Uncharacterized protein</fullName>
    </submittedName>
</protein>
<accession>A0A6C0ICP0</accession>
<sequence length="49" mass="5976">MDIFFFLLRAKKIFFFYYFTKYSQNNTLGMEKLTTKGSTRSILLHHYLT</sequence>
<dbReference type="AlphaFoldDB" id="A0A6C0ICP0"/>
<proteinExistence type="predicted"/>
<dbReference type="EMBL" id="MN740156">
    <property type="protein sequence ID" value="QHT90642.1"/>
    <property type="molecule type" value="Genomic_DNA"/>
</dbReference>
<evidence type="ECO:0000313" key="1">
    <source>
        <dbReference type="EMBL" id="QHT90642.1"/>
    </source>
</evidence>
<reference evidence="1" key="1">
    <citation type="journal article" date="2020" name="Nature">
        <title>Giant virus diversity and host interactions through global metagenomics.</title>
        <authorList>
            <person name="Schulz F."/>
            <person name="Roux S."/>
            <person name="Paez-Espino D."/>
            <person name="Jungbluth S."/>
            <person name="Walsh D.A."/>
            <person name="Denef V.J."/>
            <person name="McMahon K.D."/>
            <person name="Konstantinidis K.T."/>
            <person name="Eloe-Fadrosh E.A."/>
            <person name="Kyrpides N.C."/>
            <person name="Woyke T."/>
        </authorList>
    </citation>
    <scope>NUCLEOTIDE SEQUENCE</scope>
    <source>
        <strain evidence="1">GVMAG-M-3300023184-71</strain>
    </source>
</reference>